<evidence type="ECO:0000256" key="4">
    <source>
        <dbReference type="ARBA" id="ARBA00022857"/>
    </source>
</evidence>
<dbReference type="Gene3D" id="3.40.50.720">
    <property type="entry name" value="NAD(P)-binding Rossmann-like Domain"/>
    <property type="match status" value="1"/>
</dbReference>
<dbReference type="AlphaFoldDB" id="A0A2P5SYT0"/>
<dbReference type="SUPFAM" id="SSF69075">
    <property type="entry name" value="Glutamyl tRNA-reductase dimerization domain"/>
    <property type="match status" value="1"/>
</dbReference>
<dbReference type="InterPro" id="IPR036453">
    <property type="entry name" value="GluRdtase_dimer_dom_sf"/>
</dbReference>
<dbReference type="Gene3D" id="3.30.460.30">
    <property type="entry name" value="Glutamyl-tRNA reductase, N-terminal domain"/>
    <property type="match status" value="1"/>
</dbReference>
<dbReference type="PANTHER" id="PTHR43013:SF1">
    <property type="entry name" value="GLUTAMYL-TRNA REDUCTASE"/>
    <property type="match status" value="1"/>
</dbReference>
<evidence type="ECO:0000256" key="3">
    <source>
        <dbReference type="ARBA" id="ARBA00012970"/>
    </source>
</evidence>
<evidence type="ECO:0000313" key="19">
    <source>
        <dbReference type="Proteomes" id="UP000296034"/>
    </source>
</evidence>
<dbReference type="RefSeq" id="WP_136131494.1">
    <property type="nucleotide sequence ID" value="NZ_PDKS01000001.1"/>
</dbReference>
<comment type="subunit">
    <text evidence="9">Homodimer.</text>
</comment>
<dbReference type="EC" id="1.2.1.70" evidence="3 9"/>
<evidence type="ECO:0000256" key="13">
    <source>
        <dbReference type="PIRSR" id="PIRSR000445-4"/>
    </source>
</evidence>
<evidence type="ECO:0000256" key="2">
    <source>
        <dbReference type="ARBA" id="ARBA00005916"/>
    </source>
</evidence>
<sequence length="419" mass="47760">MTLLVLGVNHKTAPLSLRERLSFGPEIISKALNNLLLSQSIIQSAILLSTCNRVEIYISVDQEINSKEYLISWLCQYHKLNKSEVHNSIYCYKDKEAVSHLIRVTSGLDSMILGESQIFGQVKEAFAISQKNNSVNSEINQMFQKTFHAVKRIRSETDIGSNAISIAYATCTLSRKIFKCLSKITVLLIGAGKTINLVAYYLRKYKIKKIIISNRTRSHAEVLASQVNAEVVDQLNLSNYLHKADLIISSTSSRFPIITKVMLEQSIKSRYNKELFLIDIAVPADIELEVNKLPNTYLYRVDDLKDIIDTNLVSRKLTITKAENIIMQESNKFMLWLKSQKESHSVRKYREQVEDIRVEMEKKALHALQKGDDPQKVMQELIYKLTNRLIHAPTKSLQQAARNGDKKRLKILCDSLGLS</sequence>
<keyword evidence="4 9" id="KW-0521">NADP</keyword>
<comment type="catalytic activity">
    <reaction evidence="7 9 14">
        <text>(S)-4-amino-5-oxopentanoate + tRNA(Glu) + NADP(+) = L-glutamyl-tRNA(Glu) + NADPH + H(+)</text>
        <dbReference type="Rhea" id="RHEA:12344"/>
        <dbReference type="Rhea" id="RHEA-COMP:9663"/>
        <dbReference type="Rhea" id="RHEA-COMP:9680"/>
        <dbReference type="ChEBI" id="CHEBI:15378"/>
        <dbReference type="ChEBI" id="CHEBI:57501"/>
        <dbReference type="ChEBI" id="CHEBI:57783"/>
        <dbReference type="ChEBI" id="CHEBI:58349"/>
        <dbReference type="ChEBI" id="CHEBI:78442"/>
        <dbReference type="ChEBI" id="CHEBI:78520"/>
        <dbReference type="EC" id="1.2.1.70"/>
    </reaction>
</comment>
<dbReference type="FunFam" id="3.30.460.30:FF:000001">
    <property type="entry name" value="Glutamyl-tRNA reductase"/>
    <property type="match status" value="1"/>
</dbReference>
<gene>
    <name evidence="9" type="primary">hemA</name>
    <name evidence="18" type="ORF">CRV11_01010</name>
</gene>
<comment type="similarity">
    <text evidence="2 9 14">Belongs to the glutamyl-tRNA reductase family.</text>
</comment>
<evidence type="ECO:0000256" key="7">
    <source>
        <dbReference type="ARBA" id="ARBA00047464"/>
    </source>
</evidence>
<dbReference type="GO" id="GO:0050661">
    <property type="term" value="F:NADP binding"/>
    <property type="evidence" value="ECO:0007669"/>
    <property type="project" value="InterPro"/>
</dbReference>
<feature type="site" description="Important for activity" evidence="9 13">
    <location>
        <position position="100"/>
    </location>
</feature>
<dbReference type="Pfam" id="PF05201">
    <property type="entry name" value="GlutR_N"/>
    <property type="match status" value="1"/>
</dbReference>
<evidence type="ECO:0000259" key="16">
    <source>
        <dbReference type="Pfam" id="PF01488"/>
    </source>
</evidence>
<comment type="function">
    <text evidence="9">Catalyzes the NADPH-dependent reduction of glutamyl-tRNA(Glu) to glutamate 1-semialdehyde (GSA).</text>
</comment>
<dbReference type="HAMAP" id="MF_00087">
    <property type="entry name" value="Glu_tRNA_reductase"/>
    <property type="match status" value="1"/>
</dbReference>
<comment type="pathway">
    <text evidence="1 9 14">Porphyrin-containing compound metabolism; protoporphyrin-IX biosynthesis; 5-aminolevulinate from L-glutamyl-tRNA(Glu): step 1/2.</text>
</comment>
<dbReference type="CDD" id="cd05213">
    <property type="entry name" value="NAD_bind_Glutamyl_tRNA_reduct"/>
    <property type="match status" value="1"/>
</dbReference>
<dbReference type="Pfam" id="PF01488">
    <property type="entry name" value="Shikimate_DH"/>
    <property type="match status" value="1"/>
</dbReference>
<evidence type="ECO:0000256" key="10">
    <source>
        <dbReference type="PIRSR" id="PIRSR000445-1"/>
    </source>
</evidence>
<dbReference type="PIRSF" id="PIRSF000445">
    <property type="entry name" value="4pyrrol_synth_GluRdtase"/>
    <property type="match status" value="1"/>
</dbReference>
<dbReference type="PANTHER" id="PTHR43013">
    <property type="entry name" value="GLUTAMYL-TRNA REDUCTASE"/>
    <property type="match status" value="1"/>
</dbReference>
<proteinExistence type="inferred from homology"/>
<feature type="binding site" evidence="9 11">
    <location>
        <position position="121"/>
    </location>
    <ligand>
        <name>substrate</name>
    </ligand>
</feature>
<keyword evidence="5 9" id="KW-0560">Oxidoreductase</keyword>
<evidence type="ECO:0000256" key="6">
    <source>
        <dbReference type="ARBA" id="ARBA00023244"/>
    </source>
</evidence>
<feature type="domain" description="Tetrapyrrole biosynthesis glutamyl-tRNA reductase dimerisation" evidence="15">
    <location>
        <begin position="321"/>
        <end position="412"/>
    </location>
</feature>
<comment type="domain">
    <text evidence="9">Possesses an unusual extended V-shaped dimeric structure with each monomer consisting of three distinct domains arranged along a curved 'spinal' alpha-helix. The N-terminal catalytic domain specifically recognizes the glutamate moiety of the substrate. The second domain is the NADPH-binding domain, and the third C-terminal domain is responsible for dimerization.</text>
</comment>
<feature type="binding site" evidence="9 11">
    <location>
        <begin position="50"/>
        <end position="53"/>
    </location>
    <ligand>
        <name>substrate</name>
    </ligand>
</feature>
<feature type="domain" description="Glutamyl-tRNA reductase N-terminal" evidence="17">
    <location>
        <begin position="6"/>
        <end position="157"/>
    </location>
</feature>
<organism evidence="18 19">
    <name type="scientific">Candidatus Pantoea edessiphila</name>
    <dbReference type="NCBI Taxonomy" id="2044610"/>
    <lineage>
        <taxon>Bacteria</taxon>
        <taxon>Pseudomonadati</taxon>
        <taxon>Pseudomonadota</taxon>
        <taxon>Gammaproteobacteria</taxon>
        <taxon>Enterobacterales</taxon>
        <taxon>Erwiniaceae</taxon>
        <taxon>Pantoea</taxon>
    </lineage>
</organism>
<evidence type="ECO:0000256" key="8">
    <source>
        <dbReference type="ARBA" id="ARBA00068659"/>
    </source>
</evidence>
<dbReference type="EMBL" id="PDKS01000001">
    <property type="protein sequence ID" value="PPI87499.1"/>
    <property type="molecule type" value="Genomic_DNA"/>
</dbReference>
<comment type="miscellaneous">
    <text evidence="9">During catalysis, the active site Cys acts as a nucleophile attacking the alpha-carbonyl group of tRNA-bound glutamate with the formation of a thioester intermediate between enzyme and glutamate, and the concomitant release of tRNA(Glu). The thioester intermediate is finally reduced by direct hydride transfer from NADPH, to form the product GSA.</text>
</comment>
<dbReference type="Proteomes" id="UP000296034">
    <property type="component" value="Unassembled WGS sequence"/>
</dbReference>
<evidence type="ECO:0000259" key="17">
    <source>
        <dbReference type="Pfam" id="PF05201"/>
    </source>
</evidence>
<evidence type="ECO:0000256" key="9">
    <source>
        <dbReference type="HAMAP-Rule" id="MF_00087"/>
    </source>
</evidence>
<dbReference type="UniPathway" id="UPA00251">
    <property type="reaction ID" value="UER00316"/>
</dbReference>
<dbReference type="InterPro" id="IPR015895">
    <property type="entry name" value="4pyrrol_synth_GluRdtase_N"/>
</dbReference>
<evidence type="ECO:0000256" key="5">
    <source>
        <dbReference type="ARBA" id="ARBA00023002"/>
    </source>
</evidence>
<dbReference type="InterPro" id="IPR036343">
    <property type="entry name" value="GluRdtase_N_sf"/>
</dbReference>
<feature type="domain" description="Quinate/shikimate 5-dehydrogenase/glutamyl-tRNA reductase" evidence="16">
    <location>
        <begin position="173"/>
        <end position="307"/>
    </location>
</feature>
<reference evidence="18 19" key="1">
    <citation type="journal article" date="2018" name="Genome Biol. Evol.">
        <title>Cladogenesis and Genomic Streamlining in Extracellular Endosymbionts of Tropical Stink Bugs.</title>
        <authorList>
            <person name="Otero-Bravo A."/>
            <person name="Goffredi S."/>
            <person name="Sabree Z.L."/>
        </authorList>
    </citation>
    <scope>NUCLEOTIDE SEQUENCE [LARGE SCALE GENOMIC DNA]</scope>
    <source>
        <strain evidence="18 19">SoET</strain>
    </source>
</reference>
<evidence type="ECO:0000256" key="14">
    <source>
        <dbReference type="RuleBase" id="RU000584"/>
    </source>
</evidence>
<accession>A0A2P5SYT0</accession>
<evidence type="ECO:0000256" key="12">
    <source>
        <dbReference type="PIRSR" id="PIRSR000445-3"/>
    </source>
</evidence>
<dbReference type="GO" id="GO:0019353">
    <property type="term" value="P:protoporphyrinogen IX biosynthetic process from glutamate"/>
    <property type="evidence" value="ECO:0007669"/>
    <property type="project" value="TreeGrafter"/>
</dbReference>
<dbReference type="SUPFAM" id="SSF51735">
    <property type="entry name" value="NAD(P)-binding Rossmann-fold domains"/>
    <property type="match status" value="1"/>
</dbReference>
<feature type="active site" description="Nucleophile" evidence="9 10">
    <location>
        <position position="51"/>
    </location>
</feature>
<protein>
    <recommendedName>
        <fullName evidence="8 9">Glutamyl-tRNA reductase</fullName>
        <shortName evidence="9">GluTR</shortName>
        <ecNumber evidence="3 9">1.2.1.70</ecNumber>
    </recommendedName>
</protein>
<dbReference type="InterPro" id="IPR015896">
    <property type="entry name" value="4pyrrol_synth_GluRdtase_dimer"/>
</dbReference>
<dbReference type="InterPro" id="IPR036291">
    <property type="entry name" value="NAD(P)-bd_dom_sf"/>
</dbReference>
<feature type="binding site" evidence="9 11">
    <location>
        <position position="110"/>
    </location>
    <ligand>
        <name>substrate</name>
    </ligand>
</feature>
<feature type="binding site" evidence="9 12">
    <location>
        <begin position="190"/>
        <end position="195"/>
    </location>
    <ligand>
        <name>NADP(+)</name>
        <dbReference type="ChEBI" id="CHEBI:58349"/>
    </ligand>
</feature>
<dbReference type="GO" id="GO:0008883">
    <property type="term" value="F:glutamyl-tRNA reductase activity"/>
    <property type="evidence" value="ECO:0007669"/>
    <property type="project" value="UniProtKB-UniRule"/>
</dbReference>
<dbReference type="InterPro" id="IPR000343">
    <property type="entry name" value="4pyrrol_synth_GluRdtase"/>
</dbReference>
<evidence type="ECO:0000256" key="11">
    <source>
        <dbReference type="PIRSR" id="PIRSR000445-2"/>
    </source>
</evidence>
<dbReference type="NCBIfam" id="TIGR01035">
    <property type="entry name" value="hemA"/>
    <property type="match status" value="1"/>
</dbReference>
<feature type="binding site" evidence="9 11">
    <location>
        <begin position="115"/>
        <end position="117"/>
    </location>
    <ligand>
        <name>substrate</name>
    </ligand>
</feature>
<evidence type="ECO:0000256" key="1">
    <source>
        <dbReference type="ARBA" id="ARBA00005059"/>
    </source>
</evidence>
<dbReference type="OrthoDB" id="110209at2"/>
<keyword evidence="6 9" id="KW-0627">Porphyrin biosynthesis</keyword>
<dbReference type="SUPFAM" id="SSF69742">
    <property type="entry name" value="Glutamyl tRNA-reductase catalytic, N-terminal domain"/>
    <property type="match status" value="1"/>
</dbReference>
<dbReference type="FunFam" id="3.40.50.720:FF:000031">
    <property type="entry name" value="Glutamyl-tRNA reductase"/>
    <property type="match status" value="1"/>
</dbReference>
<dbReference type="InterPro" id="IPR006151">
    <property type="entry name" value="Shikm_DH/Glu-tRNA_Rdtase"/>
</dbReference>
<comment type="caution">
    <text evidence="18">The sequence shown here is derived from an EMBL/GenBank/DDBJ whole genome shotgun (WGS) entry which is preliminary data.</text>
</comment>
<evidence type="ECO:0000313" key="18">
    <source>
        <dbReference type="EMBL" id="PPI87499.1"/>
    </source>
</evidence>
<dbReference type="Pfam" id="PF00745">
    <property type="entry name" value="GlutR_dimer"/>
    <property type="match status" value="1"/>
</dbReference>
<name>A0A2P5SYT0_9GAMM</name>
<evidence type="ECO:0000259" key="15">
    <source>
        <dbReference type="Pfam" id="PF00745"/>
    </source>
</evidence>